<keyword evidence="8" id="KW-1185">Reference proteome</keyword>
<evidence type="ECO:0000313" key="7">
    <source>
        <dbReference type="EMBL" id="SMO59572.1"/>
    </source>
</evidence>
<dbReference type="EMBL" id="FXTN01000004">
    <property type="protein sequence ID" value="SMO59572.1"/>
    <property type="molecule type" value="Genomic_DNA"/>
</dbReference>
<dbReference type="PANTHER" id="PTHR46825">
    <property type="entry name" value="D-ALANYL-D-ALANINE-CARBOXYPEPTIDASE/ENDOPEPTIDASE AMPH"/>
    <property type="match status" value="1"/>
</dbReference>
<dbReference type="AlphaFoldDB" id="A0A521CJJ0"/>
<dbReference type="RefSeq" id="WP_142527730.1">
    <property type="nucleotide sequence ID" value="NZ_CBCSJO010000001.1"/>
</dbReference>
<dbReference type="Pfam" id="PF00144">
    <property type="entry name" value="Beta-lactamase"/>
    <property type="match status" value="1"/>
</dbReference>
<organism evidence="7 8">
    <name type="scientific">Pedobacter westerhofensis</name>
    <dbReference type="NCBI Taxonomy" id="425512"/>
    <lineage>
        <taxon>Bacteria</taxon>
        <taxon>Pseudomonadati</taxon>
        <taxon>Bacteroidota</taxon>
        <taxon>Sphingobacteriia</taxon>
        <taxon>Sphingobacteriales</taxon>
        <taxon>Sphingobacteriaceae</taxon>
        <taxon>Pedobacter</taxon>
    </lineage>
</organism>
<dbReference type="Proteomes" id="UP000320300">
    <property type="component" value="Unassembled WGS sequence"/>
</dbReference>
<dbReference type="InterPro" id="IPR012338">
    <property type="entry name" value="Beta-lactam/transpept-like"/>
</dbReference>
<dbReference type="SUPFAM" id="SSF56601">
    <property type="entry name" value="beta-lactamase/transpeptidase-like"/>
    <property type="match status" value="1"/>
</dbReference>
<accession>A0A521CJJ0</accession>
<dbReference type="Gene3D" id="3.40.710.10">
    <property type="entry name" value="DD-peptidase/beta-lactamase superfamily"/>
    <property type="match status" value="1"/>
</dbReference>
<dbReference type="GO" id="GO:0046677">
    <property type="term" value="P:response to antibiotic"/>
    <property type="evidence" value="ECO:0007669"/>
    <property type="project" value="UniProtKB-UniRule"/>
</dbReference>
<evidence type="ECO:0000256" key="2">
    <source>
        <dbReference type="ARBA" id="ARBA00007840"/>
    </source>
</evidence>
<dbReference type="OrthoDB" id="9793489at2"/>
<protein>
    <recommendedName>
        <fullName evidence="5">Beta-lactamase</fullName>
        <ecNumber evidence="5">3.5.2.6</ecNumber>
    </recommendedName>
</protein>
<dbReference type="GO" id="GO:0030288">
    <property type="term" value="C:outer membrane-bounded periplasmic space"/>
    <property type="evidence" value="ECO:0007669"/>
    <property type="project" value="InterPro"/>
</dbReference>
<dbReference type="PROSITE" id="PS00336">
    <property type="entry name" value="BETA_LACTAMASE_C"/>
    <property type="match status" value="1"/>
</dbReference>
<dbReference type="GO" id="GO:0008800">
    <property type="term" value="F:beta-lactamase activity"/>
    <property type="evidence" value="ECO:0007669"/>
    <property type="project" value="UniProtKB-UniRule"/>
</dbReference>
<dbReference type="GO" id="GO:0017001">
    <property type="term" value="P:antibiotic catabolic process"/>
    <property type="evidence" value="ECO:0007669"/>
    <property type="project" value="InterPro"/>
</dbReference>
<dbReference type="EC" id="3.5.2.6" evidence="5"/>
<reference evidence="7 8" key="1">
    <citation type="submission" date="2017-05" db="EMBL/GenBank/DDBJ databases">
        <authorList>
            <person name="Varghese N."/>
            <person name="Submissions S."/>
        </authorList>
    </citation>
    <scope>NUCLEOTIDE SEQUENCE [LARGE SCALE GENOMIC DNA]</scope>
    <source>
        <strain evidence="7 8">DSM 19036</strain>
    </source>
</reference>
<evidence type="ECO:0000256" key="1">
    <source>
        <dbReference type="ARBA" id="ARBA00001526"/>
    </source>
</evidence>
<keyword evidence="3 5" id="KW-0378">Hydrolase</keyword>
<keyword evidence="4 5" id="KW-0046">Antibiotic resistance</keyword>
<comment type="catalytic activity">
    <reaction evidence="1 5">
        <text>a beta-lactam + H2O = a substituted beta-amino acid</text>
        <dbReference type="Rhea" id="RHEA:20401"/>
        <dbReference type="ChEBI" id="CHEBI:15377"/>
        <dbReference type="ChEBI" id="CHEBI:35627"/>
        <dbReference type="ChEBI" id="CHEBI:140347"/>
        <dbReference type="EC" id="3.5.2.6"/>
    </reaction>
</comment>
<gene>
    <name evidence="7" type="ORF">SAMN06265348_1044</name>
</gene>
<sequence>MIKFIFPVLFVICFSSFGQQRLFTDKAVADLAGYYNGGHYTAIYNQFAPQSRKLLTEENVVHFYKVNLQQPLGVITSWKYLDEVKTNATYMINFERGRLMLKIAVSKDQEITYSEWIPTKQIKEIEHPKNTTLIKTNNPRQSKLDLYVDTLALDFLKDPNNSGLSIGIVDGNTTATYYYGETKKETNNLPNEKSLYEIGSISKTFTAVLLAHAINEKKIALTDDIRKYLPGAYPNLLLNGEAIRIVNLANHTSGLPRLPLDFNTSTGYNPENPYLHYSKEMIYQYLKSYKPDSLAGIRSGYSNLGFAVLGAILENVYQQPLQTLLKKVVTEPLKLVSTYYDVPGADQPLMTTGYSEETGKAVSNWQLGAFNAAGGLKSNMQDMLIYLKANINDVNPDIVLSHKETDRQAEGSIGLAWTIDPFKGNVKVWHNGATGGFWSWCGYVKNKKTGIVVLSNSSADVDDIALGLLSFSLQHPVFTGTK</sequence>
<evidence type="ECO:0000256" key="4">
    <source>
        <dbReference type="ARBA" id="ARBA00023251"/>
    </source>
</evidence>
<proteinExistence type="inferred from homology"/>
<name>A0A521CJJ0_9SPHI</name>
<feature type="domain" description="Beta-lactamase-related" evidence="6">
    <location>
        <begin position="155"/>
        <end position="460"/>
    </location>
</feature>
<evidence type="ECO:0000259" key="6">
    <source>
        <dbReference type="Pfam" id="PF00144"/>
    </source>
</evidence>
<evidence type="ECO:0000313" key="8">
    <source>
        <dbReference type="Proteomes" id="UP000320300"/>
    </source>
</evidence>
<evidence type="ECO:0000256" key="5">
    <source>
        <dbReference type="RuleBase" id="RU361140"/>
    </source>
</evidence>
<dbReference type="InterPro" id="IPR050491">
    <property type="entry name" value="AmpC-like"/>
</dbReference>
<comment type="similarity">
    <text evidence="2 5">Belongs to the class-C beta-lactamase family.</text>
</comment>
<evidence type="ECO:0000256" key="3">
    <source>
        <dbReference type="ARBA" id="ARBA00022801"/>
    </source>
</evidence>
<dbReference type="InterPro" id="IPR001586">
    <property type="entry name" value="Beta-lactam_class-C_AS"/>
</dbReference>
<dbReference type="PANTHER" id="PTHR46825:SF8">
    <property type="entry name" value="BETA-LACTAMASE-RELATED"/>
    <property type="match status" value="1"/>
</dbReference>
<dbReference type="InterPro" id="IPR001466">
    <property type="entry name" value="Beta-lactam-related"/>
</dbReference>